<evidence type="ECO:0000313" key="1">
    <source>
        <dbReference type="EMBL" id="GFO39093.1"/>
    </source>
</evidence>
<sequence length="88" mass="9506">MRSEKKHRRSVNALAVNTSRVSAFIELVCFINAPVCRGVAECGRHKSATPRLKLLPVARFSAPVGHSVSPDCAVITAATFTSRLSRAE</sequence>
<organism evidence="1 2">
    <name type="scientific">Plakobranchus ocellatus</name>
    <dbReference type="NCBI Taxonomy" id="259542"/>
    <lineage>
        <taxon>Eukaryota</taxon>
        <taxon>Metazoa</taxon>
        <taxon>Spiralia</taxon>
        <taxon>Lophotrochozoa</taxon>
        <taxon>Mollusca</taxon>
        <taxon>Gastropoda</taxon>
        <taxon>Heterobranchia</taxon>
        <taxon>Euthyneura</taxon>
        <taxon>Panpulmonata</taxon>
        <taxon>Sacoglossa</taxon>
        <taxon>Placobranchoidea</taxon>
        <taxon>Plakobranchidae</taxon>
        <taxon>Plakobranchus</taxon>
    </lineage>
</organism>
<reference evidence="1 2" key="1">
    <citation type="journal article" date="2021" name="Elife">
        <title>Chloroplast acquisition without the gene transfer in kleptoplastic sea slugs, Plakobranchus ocellatus.</title>
        <authorList>
            <person name="Maeda T."/>
            <person name="Takahashi S."/>
            <person name="Yoshida T."/>
            <person name="Shimamura S."/>
            <person name="Takaki Y."/>
            <person name="Nagai Y."/>
            <person name="Toyoda A."/>
            <person name="Suzuki Y."/>
            <person name="Arimoto A."/>
            <person name="Ishii H."/>
            <person name="Satoh N."/>
            <person name="Nishiyama T."/>
            <person name="Hasebe M."/>
            <person name="Maruyama T."/>
            <person name="Minagawa J."/>
            <person name="Obokata J."/>
            <person name="Shigenobu S."/>
        </authorList>
    </citation>
    <scope>NUCLEOTIDE SEQUENCE [LARGE SCALE GENOMIC DNA]</scope>
</reference>
<name>A0AAV4D4L4_9GAST</name>
<gene>
    <name evidence="1" type="ORF">PoB_006559800</name>
</gene>
<accession>A0AAV4D4L4</accession>
<keyword evidence="2" id="KW-1185">Reference proteome</keyword>
<evidence type="ECO:0000313" key="2">
    <source>
        <dbReference type="Proteomes" id="UP000735302"/>
    </source>
</evidence>
<dbReference type="AlphaFoldDB" id="A0AAV4D4L4"/>
<proteinExistence type="predicted"/>
<dbReference type="EMBL" id="BLXT01007408">
    <property type="protein sequence ID" value="GFO39093.1"/>
    <property type="molecule type" value="Genomic_DNA"/>
</dbReference>
<comment type="caution">
    <text evidence="1">The sequence shown here is derived from an EMBL/GenBank/DDBJ whole genome shotgun (WGS) entry which is preliminary data.</text>
</comment>
<dbReference type="Proteomes" id="UP000735302">
    <property type="component" value="Unassembled WGS sequence"/>
</dbReference>
<protein>
    <submittedName>
        <fullName evidence="1">Uncharacterized protein</fullName>
    </submittedName>
</protein>